<feature type="signal peptide" evidence="1">
    <location>
        <begin position="1"/>
        <end position="29"/>
    </location>
</feature>
<dbReference type="EMBL" id="OMOD01000124">
    <property type="protein sequence ID" value="SPF40618.1"/>
    <property type="molecule type" value="Genomic_DNA"/>
</dbReference>
<evidence type="ECO:0000256" key="1">
    <source>
        <dbReference type="SAM" id="SignalP"/>
    </source>
</evidence>
<evidence type="ECO:0000313" key="2">
    <source>
        <dbReference type="EMBL" id="SPF40618.1"/>
    </source>
</evidence>
<keyword evidence="1" id="KW-0732">Signal</keyword>
<dbReference type="AlphaFoldDB" id="A0A2U3KLT4"/>
<dbReference type="Proteomes" id="UP000238701">
    <property type="component" value="Unassembled WGS sequence"/>
</dbReference>
<proteinExistence type="predicted"/>
<sequence>MRPVRSWLRACVLWTTLAALACFASLVYAQNCQISGDLDDATRSAITAAGQRYFDLAAKGDAAALRQSAIPSLASDFSGIETTVKDHQQDLAGAQPTAKALFLLAAEGTVAIPHAEFYCGVFGKNGQTSGSAVFYFDNLPPGKYAVIIFDATSPQARTNLSVVAQQTGADWKLAGLYFKPVLVAGHDSEWFAARAREYKTKGQLHNAWLFYLEARSLISPLPFMSTQATDKLYDEFQSLEPADFPAEGKTADLIAGSTTYKLTTLFPTAVGSDLDLVVKYQTADASNTGQANQSNVAVIKALVAKFPELRDVFAAVVARAVDPSGRDFGTLLAMKDVK</sequence>
<dbReference type="OrthoDB" id="114073at2"/>
<evidence type="ECO:0000313" key="3">
    <source>
        <dbReference type="Proteomes" id="UP000238701"/>
    </source>
</evidence>
<accession>A0A2U3KLT4</accession>
<reference evidence="3" key="1">
    <citation type="submission" date="2018-02" db="EMBL/GenBank/DDBJ databases">
        <authorList>
            <person name="Hausmann B."/>
        </authorList>
    </citation>
    <scope>NUCLEOTIDE SEQUENCE [LARGE SCALE GENOMIC DNA]</scope>
    <source>
        <strain evidence="3">Peat soil MAG SbA1</strain>
    </source>
</reference>
<dbReference type="PROSITE" id="PS51257">
    <property type="entry name" value="PROKAR_LIPOPROTEIN"/>
    <property type="match status" value="1"/>
</dbReference>
<name>A0A2U3KLT4_9BACT</name>
<gene>
    <name evidence="2" type="ORF">SBA1_310028</name>
</gene>
<protein>
    <submittedName>
        <fullName evidence="2">Uncharacterized protein</fullName>
    </submittedName>
</protein>
<organism evidence="2 3">
    <name type="scientific">Candidatus Sulfotelmatobacter kueseliae</name>
    <dbReference type="NCBI Taxonomy" id="2042962"/>
    <lineage>
        <taxon>Bacteria</taxon>
        <taxon>Pseudomonadati</taxon>
        <taxon>Acidobacteriota</taxon>
        <taxon>Terriglobia</taxon>
        <taxon>Terriglobales</taxon>
        <taxon>Candidatus Korobacteraceae</taxon>
        <taxon>Candidatus Sulfotelmatobacter</taxon>
    </lineage>
</organism>
<feature type="chain" id="PRO_5015458726" evidence="1">
    <location>
        <begin position="30"/>
        <end position="338"/>
    </location>
</feature>